<comment type="function">
    <text evidence="1 11">NDH-1 shuttles electrons from NADH, via FMN and iron-sulfur (Fe-S) centers, to quinones in the respiratory chain. The immediate electron acceptor for the enzyme in this species is believed to be ubiquinone. Couples the redox reaction to proton translocation (for every two electrons transferred, four hydrogen ions are translocated across the cytoplasmic membrane), and thus conserves the redox energy in a proton gradient.</text>
</comment>
<comment type="similarity">
    <text evidence="3 11">Belongs to the complex I subunit 4L family.</text>
</comment>
<keyword evidence="8 11" id="KW-1278">Translocase</keyword>
<dbReference type="InterPro" id="IPR039428">
    <property type="entry name" value="NUOK/Mnh_C1-like"/>
</dbReference>
<comment type="subcellular location">
    <subcellularLocation>
        <location evidence="11">Cell membrane</location>
        <topology evidence="11">Multi-pass membrane protein</topology>
    </subcellularLocation>
    <subcellularLocation>
        <location evidence="2">Membrane</location>
        <topology evidence="2">Multi-pass membrane protein</topology>
    </subcellularLocation>
</comment>
<dbReference type="PANTHER" id="PTHR11434:SF16">
    <property type="entry name" value="NADH-UBIQUINONE OXIDOREDUCTASE CHAIN 4L"/>
    <property type="match status" value="1"/>
</dbReference>
<dbReference type="EMBL" id="AP021874">
    <property type="protein sequence ID" value="BBO69373.1"/>
    <property type="molecule type" value="Genomic_DNA"/>
</dbReference>
<keyword evidence="7 11" id="KW-0874">Quinone</keyword>
<dbReference type="FunFam" id="1.10.287.3510:FF:000001">
    <property type="entry name" value="NADH-quinone oxidoreductase subunit K"/>
    <property type="match status" value="1"/>
</dbReference>
<dbReference type="GO" id="GO:0048038">
    <property type="term" value="F:quinone binding"/>
    <property type="evidence" value="ECO:0007669"/>
    <property type="project" value="UniProtKB-KW"/>
</dbReference>
<dbReference type="Proteomes" id="UP000427906">
    <property type="component" value="Chromosome"/>
</dbReference>
<dbReference type="GO" id="GO:0042773">
    <property type="term" value="P:ATP synthesis coupled electron transport"/>
    <property type="evidence" value="ECO:0007669"/>
    <property type="project" value="InterPro"/>
</dbReference>
<comment type="catalytic activity">
    <reaction evidence="11">
        <text>a quinone + NADH + 5 H(+)(in) = a quinol + NAD(+) + 4 H(+)(out)</text>
        <dbReference type="Rhea" id="RHEA:57888"/>
        <dbReference type="ChEBI" id="CHEBI:15378"/>
        <dbReference type="ChEBI" id="CHEBI:24646"/>
        <dbReference type="ChEBI" id="CHEBI:57540"/>
        <dbReference type="ChEBI" id="CHEBI:57945"/>
        <dbReference type="ChEBI" id="CHEBI:132124"/>
    </reaction>
</comment>
<evidence type="ECO:0000256" key="6">
    <source>
        <dbReference type="ARBA" id="ARBA00022692"/>
    </source>
</evidence>
<dbReference type="NCBIfam" id="NF004320">
    <property type="entry name" value="PRK05715.1-2"/>
    <property type="match status" value="1"/>
</dbReference>
<gene>
    <name evidence="11 12" type="primary">nuoK</name>
    <name evidence="12" type="ORF">DSCA_33030</name>
</gene>
<dbReference type="OrthoDB" id="9810120at2"/>
<protein>
    <recommendedName>
        <fullName evidence="11">NADH-quinone oxidoreductase subunit K</fullName>
        <ecNumber evidence="11">7.1.1.-</ecNumber>
    </recommendedName>
    <alternativeName>
        <fullName evidence="11">NADH dehydrogenase I subunit K</fullName>
    </alternativeName>
    <alternativeName>
        <fullName evidence="11">NDH-1 subunit K</fullName>
    </alternativeName>
</protein>
<dbReference type="GO" id="GO:0030964">
    <property type="term" value="C:NADH dehydrogenase complex"/>
    <property type="evidence" value="ECO:0007669"/>
    <property type="project" value="TreeGrafter"/>
</dbReference>
<keyword evidence="11" id="KW-0830">Ubiquinone</keyword>
<name>A0A5K7YLJ2_9BACT</name>
<keyword evidence="13" id="KW-1185">Reference proteome</keyword>
<evidence type="ECO:0000256" key="8">
    <source>
        <dbReference type="ARBA" id="ARBA00022967"/>
    </source>
</evidence>
<keyword evidence="6 11" id="KW-0812">Transmembrane</keyword>
<feature type="transmembrane region" description="Helical" evidence="11">
    <location>
        <begin position="6"/>
        <end position="25"/>
    </location>
</feature>
<organism evidence="12 13">
    <name type="scientific">Desulfosarcina alkanivorans</name>
    <dbReference type="NCBI Taxonomy" id="571177"/>
    <lineage>
        <taxon>Bacteria</taxon>
        <taxon>Pseudomonadati</taxon>
        <taxon>Thermodesulfobacteriota</taxon>
        <taxon>Desulfobacteria</taxon>
        <taxon>Desulfobacterales</taxon>
        <taxon>Desulfosarcinaceae</taxon>
        <taxon>Desulfosarcina</taxon>
    </lineage>
</organism>
<dbReference type="EC" id="7.1.1.-" evidence="11"/>
<evidence type="ECO:0000256" key="3">
    <source>
        <dbReference type="ARBA" id="ARBA00010519"/>
    </source>
</evidence>
<dbReference type="RefSeq" id="WP_155317417.1">
    <property type="nucleotide sequence ID" value="NZ_AP021874.1"/>
</dbReference>
<reference evidence="12 13" key="1">
    <citation type="submission" date="2019-11" db="EMBL/GenBank/DDBJ databases">
        <title>Comparative genomics of hydrocarbon-degrading Desulfosarcina strains.</title>
        <authorList>
            <person name="Watanabe M."/>
            <person name="Kojima H."/>
            <person name="Fukui M."/>
        </authorList>
    </citation>
    <scope>NUCLEOTIDE SEQUENCE [LARGE SCALE GENOMIC DNA]</scope>
    <source>
        <strain evidence="12 13">PL12</strain>
    </source>
</reference>
<dbReference type="InterPro" id="IPR001133">
    <property type="entry name" value="NADH_UbQ_OxRdtase_chain4L/K"/>
</dbReference>
<dbReference type="KEGG" id="dalk:DSCA_33030"/>
<evidence type="ECO:0000256" key="2">
    <source>
        <dbReference type="ARBA" id="ARBA00004141"/>
    </source>
</evidence>
<proteinExistence type="inferred from homology"/>
<evidence type="ECO:0000256" key="1">
    <source>
        <dbReference type="ARBA" id="ARBA00002378"/>
    </source>
</evidence>
<dbReference type="GO" id="GO:0005886">
    <property type="term" value="C:plasma membrane"/>
    <property type="evidence" value="ECO:0007669"/>
    <property type="project" value="UniProtKB-SubCell"/>
</dbReference>
<accession>A0A5K7YLJ2</accession>
<feature type="transmembrane region" description="Helical" evidence="11">
    <location>
        <begin position="60"/>
        <end position="85"/>
    </location>
</feature>
<feature type="transmembrane region" description="Helical" evidence="11">
    <location>
        <begin position="32"/>
        <end position="54"/>
    </location>
</feature>
<comment type="subunit">
    <text evidence="11">NDH-1 is composed of 14 different subunits. Subunits NuoA, H, J, K, L, M, N constitute the membrane sector of the complex.</text>
</comment>
<evidence type="ECO:0000256" key="4">
    <source>
        <dbReference type="ARBA" id="ARBA00022448"/>
    </source>
</evidence>
<dbReference type="Gene3D" id="1.10.287.3510">
    <property type="match status" value="1"/>
</dbReference>
<dbReference type="AlphaFoldDB" id="A0A5K7YLJ2"/>
<dbReference type="HAMAP" id="MF_01456">
    <property type="entry name" value="NDH1_NuoK"/>
    <property type="match status" value="1"/>
</dbReference>
<keyword evidence="10 11" id="KW-0472">Membrane</keyword>
<keyword evidence="5" id="KW-0997">Cell inner membrane</keyword>
<dbReference type="Pfam" id="PF00420">
    <property type="entry name" value="Oxidored_q2"/>
    <property type="match status" value="1"/>
</dbReference>
<keyword evidence="4 11" id="KW-0813">Transport</keyword>
<evidence type="ECO:0000256" key="9">
    <source>
        <dbReference type="ARBA" id="ARBA00022989"/>
    </source>
</evidence>
<keyword evidence="11" id="KW-1003">Cell membrane</keyword>
<evidence type="ECO:0000256" key="7">
    <source>
        <dbReference type="ARBA" id="ARBA00022719"/>
    </source>
</evidence>
<evidence type="ECO:0000313" key="13">
    <source>
        <dbReference type="Proteomes" id="UP000427906"/>
    </source>
</evidence>
<evidence type="ECO:0000256" key="11">
    <source>
        <dbReference type="HAMAP-Rule" id="MF_01456"/>
    </source>
</evidence>
<dbReference type="PANTHER" id="PTHR11434">
    <property type="entry name" value="NADH-UBIQUINONE OXIDOREDUCTASE SUBUNIT ND4L"/>
    <property type="match status" value="1"/>
</dbReference>
<evidence type="ECO:0000256" key="10">
    <source>
        <dbReference type="ARBA" id="ARBA00023136"/>
    </source>
</evidence>
<evidence type="ECO:0000256" key="5">
    <source>
        <dbReference type="ARBA" id="ARBA00022519"/>
    </source>
</evidence>
<keyword evidence="11" id="KW-0520">NAD</keyword>
<sequence length="106" mass="11146">MIVPLNHILLLSALLFTLGMFGILARRNLIMMLLAIEIMLNAAAVAFVGAALHWQQMEGQAFVIFILAIAATEVSVGLAAILVVYRRTGSVDPGLGDAAVETGGTP</sequence>
<keyword evidence="9 11" id="KW-1133">Transmembrane helix</keyword>
<dbReference type="GO" id="GO:0050136">
    <property type="term" value="F:NADH dehydrogenase (quinone) (non-electrogenic) activity"/>
    <property type="evidence" value="ECO:0007669"/>
    <property type="project" value="UniProtKB-UniRule"/>
</dbReference>
<evidence type="ECO:0000313" key="12">
    <source>
        <dbReference type="EMBL" id="BBO69373.1"/>
    </source>
</evidence>